<evidence type="ECO:0000313" key="2">
    <source>
        <dbReference type="EMBL" id="TWI13424.1"/>
    </source>
</evidence>
<dbReference type="Proteomes" id="UP000316471">
    <property type="component" value="Unassembled WGS sequence"/>
</dbReference>
<dbReference type="EMBL" id="VLKP01000002">
    <property type="protein sequence ID" value="TWI13424.1"/>
    <property type="molecule type" value="Genomic_DNA"/>
</dbReference>
<keyword evidence="1" id="KW-0472">Membrane</keyword>
<feature type="transmembrane region" description="Helical" evidence="1">
    <location>
        <begin position="51"/>
        <end position="73"/>
    </location>
</feature>
<dbReference type="RefSeq" id="WP_144811769.1">
    <property type="nucleotide sequence ID" value="NZ_VLKP01000002.1"/>
</dbReference>
<feature type="transmembrane region" description="Helical" evidence="1">
    <location>
        <begin position="85"/>
        <end position="106"/>
    </location>
</feature>
<accession>A0A562M0F8</accession>
<proteinExistence type="predicted"/>
<dbReference type="AlphaFoldDB" id="A0A562M0F8"/>
<reference evidence="2 3" key="1">
    <citation type="journal article" date="2015" name="Stand. Genomic Sci.">
        <title>Genomic Encyclopedia of Bacterial and Archaeal Type Strains, Phase III: the genomes of soil and plant-associated and newly described type strains.</title>
        <authorList>
            <person name="Whitman W.B."/>
            <person name="Woyke T."/>
            <person name="Klenk H.P."/>
            <person name="Zhou Y."/>
            <person name="Lilburn T.G."/>
            <person name="Beck B.J."/>
            <person name="De Vos P."/>
            <person name="Vandamme P."/>
            <person name="Eisen J.A."/>
            <person name="Garrity G."/>
            <person name="Hugenholtz P."/>
            <person name="Kyrpides N.C."/>
        </authorList>
    </citation>
    <scope>NUCLEOTIDE SEQUENCE [LARGE SCALE GENOMIC DNA]</scope>
    <source>
        <strain evidence="2 3">CGMCC 1.10136</strain>
    </source>
</reference>
<keyword evidence="1" id="KW-1133">Transmembrane helix</keyword>
<feature type="transmembrane region" description="Helical" evidence="1">
    <location>
        <begin position="118"/>
        <end position="137"/>
    </location>
</feature>
<evidence type="ECO:0000313" key="3">
    <source>
        <dbReference type="Proteomes" id="UP000316471"/>
    </source>
</evidence>
<keyword evidence="3" id="KW-1185">Reference proteome</keyword>
<organism evidence="2 3">
    <name type="scientific">Aerolutibacter ruishenii</name>
    <dbReference type="NCBI Taxonomy" id="686800"/>
    <lineage>
        <taxon>Bacteria</taxon>
        <taxon>Pseudomonadati</taxon>
        <taxon>Pseudomonadota</taxon>
        <taxon>Gammaproteobacteria</taxon>
        <taxon>Lysobacterales</taxon>
        <taxon>Lysobacteraceae</taxon>
        <taxon>Aerolutibacter</taxon>
    </lineage>
</organism>
<name>A0A562M0F8_9GAMM</name>
<dbReference type="OrthoDB" id="5956355at2"/>
<gene>
    <name evidence="2" type="ORF">IP93_00586</name>
</gene>
<comment type="caution">
    <text evidence="2">The sequence shown here is derived from an EMBL/GenBank/DDBJ whole genome shotgun (WGS) entry which is preliminary data.</text>
</comment>
<protein>
    <submittedName>
        <fullName evidence="2">Uncharacterized protein</fullName>
    </submittedName>
</protein>
<sequence length="142" mass="15823">MTGPVHRYWTGLSPALRRYYRASMLPGVLFLALTFAHEGAARHPGLTPVARTAFALAPVLALAWLFVAYLRFLRECDELERRIELDALAWAAGITLHGVLACLFLLDARVLAWPAPRAMAVLGVLLLGSYAVIRSLLHRRYQ</sequence>
<keyword evidence="1" id="KW-0812">Transmembrane</keyword>
<evidence type="ECO:0000256" key="1">
    <source>
        <dbReference type="SAM" id="Phobius"/>
    </source>
</evidence>